<feature type="region of interest" description="Disordered" evidence="2">
    <location>
        <begin position="337"/>
        <end position="722"/>
    </location>
</feature>
<accession>A0ABP0LKC2</accession>
<dbReference type="EMBL" id="CAXAMM010016546">
    <property type="protein sequence ID" value="CAK9039049.1"/>
    <property type="molecule type" value="Genomic_DNA"/>
</dbReference>
<gene>
    <name evidence="3" type="ORF">SCF082_LOCUS22880</name>
</gene>
<evidence type="ECO:0000256" key="2">
    <source>
        <dbReference type="SAM" id="MobiDB-lite"/>
    </source>
</evidence>
<feature type="compositionally biased region" description="Basic and acidic residues" evidence="2">
    <location>
        <begin position="441"/>
        <end position="450"/>
    </location>
</feature>
<dbReference type="Proteomes" id="UP001642464">
    <property type="component" value="Unassembled WGS sequence"/>
</dbReference>
<feature type="coiled-coil region" evidence="1">
    <location>
        <begin position="103"/>
        <end position="130"/>
    </location>
</feature>
<feature type="compositionally biased region" description="Acidic residues" evidence="2">
    <location>
        <begin position="514"/>
        <end position="533"/>
    </location>
</feature>
<evidence type="ECO:0000313" key="4">
    <source>
        <dbReference type="Proteomes" id="UP001642464"/>
    </source>
</evidence>
<keyword evidence="1" id="KW-0175">Coiled coil</keyword>
<feature type="compositionally biased region" description="Acidic residues" evidence="2">
    <location>
        <begin position="540"/>
        <end position="558"/>
    </location>
</feature>
<sequence>MPDDCKAMLREAIPLTLGVPVKERDRRQSAIAQFIGQVLMEMEAQLLEQLLESKMSSREEVITAHVEAKCCAQEVLTARKLQEEAEERLAVRLSEEEVTKVKLVAVSQQVAEAEAEVRAAEAKREALLKEQALCNAACSVQQGEDTSAGSSGSVDRKALAAVCKRLDLEDSLLSTLPLILGKPVAARSYLETAASNLICEALRKHLQQMKGQESSPITEDQELQRTLEALRGAQRATEAERAEKLRLAQEAREELKQQEVLLQQKQRTETSAWARLQDAKTGAANAASAACAARATLASGALQRLRRGAASAYEALEGPEMTSNVTQDLQEKITQIDQSNEREAEKRYQQLLHDEPSGSPGSAAAAKRRRWRRQAEDQELPRTGTLVTEQTAAEPPAGSPDEARRCAGLGHVEDVPMEGVSQQDGCAVPNAEQAEEADEVPPDRVHKADEAPNAVADEADDVPAEVNEAADKADDVPVEADEEVDDTPSEAEEKADDVPVEADEEAADKVVDDTPSEAEEKADDVPVEADEEAADKVDDTPSEAEEKADDVPVEADEEAANKEVEYAPSEAEEKADDVPVEADEEAADKADDIAKADEEADDDVPKEAEDQVGDAPAEAEEAADEDMPKVEQTEEADVDVPTLVYEADEEMPSETGHQAEVEVRNEAQKELEEELEATQVETVEAPTQQSEATTQMDEVPETLSENRSEGEGPTLVVLPHEDIEPTLKTYTLETLDLGQGGQGPELPTLALEPRCDVLDTDESFPSTLPDESRSPCRSPDESRSGQARSPAPGSTREAHSPPSLFGIATMLLGLNGSES</sequence>
<protein>
    <submittedName>
        <fullName evidence="3">Uncharacterized protein</fullName>
    </submittedName>
</protein>
<feature type="region of interest" description="Disordered" evidence="2">
    <location>
        <begin position="735"/>
        <end position="804"/>
    </location>
</feature>
<feature type="compositionally biased region" description="Polar residues" evidence="2">
    <location>
        <begin position="685"/>
        <end position="696"/>
    </location>
</feature>
<comment type="caution">
    <text evidence="3">The sequence shown here is derived from an EMBL/GenBank/DDBJ whole genome shotgun (WGS) entry which is preliminary data.</text>
</comment>
<feature type="coiled-coil region" evidence="1">
    <location>
        <begin position="234"/>
        <end position="268"/>
    </location>
</feature>
<proteinExistence type="predicted"/>
<name>A0ABP0LKC2_9DINO</name>
<evidence type="ECO:0000256" key="1">
    <source>
        <dbReference type="SAM" id="Coils"/>
    </source>
</evidence>
<feature type="compositionally biased region" description="Acidic residues" evidence="2">
    <location>
        <begin position="476"/>
        <end position="506"/>
    </location>
</feature>
<feature type="compositionally biased region" description="Basic and acidic residues" evidence="2">
    <location>
        <begin position="339"/>
        <end position="356"/>
    </location>
</feature>
<feature type="compositionally biased region" description="Basic and acidic residues" evidence="2">
    <location>
        <begin position="657"/>
        <end position="670"/>
    </location>
</feature>
<organism evidence="3 4">
    <name type="scientific">Durusdinium trenchii</name>
    <dbReference type="NCBI Taxonomy" id="1381693"/>
    <lineage>
        <taxon>Eukaryota</taxon>
        <taxon>Sar</taxon>
        <taxon>Alveolata</taxon>
        <taxon>Dinophyceae</taxon>
        <taxon>Suessiales</taxon>
        <taxon>Symbiodiniaceae</taxon>
        <taxon>Durusdinium</taxon>
    </lineage>
</organism>
<feature type="compositionally biased region" description="Acidic residues" evidence="2">
    <location>
        <begin position="573"/>
        <end position="586"/>
    </location>
</feature>
<keyword evidence="4" id="KW-1185">Reference proteome</keyword>
<feature type="compositionally biased region" description="Basic and acidic residues" evidence="2">
    <location>
        <begin position="770"/>
        <end position="783"/>
    </location>
</feature>
<feature type="compositionally biased region" description="Basic and acidic residues" evidence="2">
    <location>
        <begin position="587"/>
        <end position="609"/>
    </location>
</feature>
<evidence type="ECO:0000313" key="3">
    <source>
        <dbReference type="EMBL" id="CAK9039049.1"/>
    </source>
</evidence>
<reference evidence="3 4" key="1">
    <citation type="submission" date="2024-02" db="EMBL/GenBank/DDBJ databases">
        <authorList>
            <person name="Chen Y."/>
            <person name="Shah S."/>
            <person name="Dougan E. K."/>
            <person name="Thang M."/>
            <person name="Chan C."/>
        </authorList>
    </citation>
    <scope>NUCLEOTIDE SEQUENCE [LARGE SCALE GENOMIC DNA]</scope>
</reference>